<feature type="domain" description="JmjN" evidence="4">
    <location>
        <begin position="61"/>
        <end position="102"/>
    </location>
</feature>
<dbReference type="PANTHER" id="PTHR10694">
    <property type="entry name" value="LYSINE-SPECIFIC DEMETHYLASE"/>
    <property type="match status" value="1"/>
</dbReference>
<protein>
    <submittedName>
        <fullName evidence="6">Transcription factor jumonji (Jmj) family protein</fullName>
    </submittedName>
</protein>
<proteinExistence type="predicted"/>
<evidence type="ECO:0000256" key="3">
    <source>
        <dbReference type="SAM" id="MobiDB-lite"/>
    </source>
</evidence>
<dbReference type="GO" id="GO:0000785">
    <property type="term" value="C:chromatin"/>
    <property type="evidence" value="ECO:0007669"/>
    <property type="project" value="TreeGrafter"/>
</dbReference>
<dbReference type="GO" id="GO:0010468">
    <property type="term" value="P:regulation of gene expression"/>
    <property type="evidence" value="ECO:0007669"/>
    <property type="project" value="TreeGrafter"/>
</dbReference>
<dbReference type="EMBL" id="BJWL01000025">
    <property type="protein sequence ID" value="GFZ15963.1"/>
    <property type="molecule type" value="Genomic_DNA"/>
</dbReference>
<keyword evidence="1" id="KW-0479">Metal-binding</keyword>
<dbReference type="InterPro" id="IPR003349">
    <property type="entry name" value="JmjN"/>
</dbReference>
<evidence type="ECO:0000256" key="1">
    <source>
        <dbReference type="ARBA" id="ARBA00022723"/>
    </source>
</evidence>
<feature type="domain" description="JmjC" evidence="5">
    <location>
        <begin position="143"/>
        <end position="311"/>
    </location>
</feature>
<dbReference type="GO" id="GO:0005634">
    <property type="term" value="C:nucleus"/>
    <property type="evidence" value="ECO:0007669"/>
    <property type="project" value="TreeGrafter"/>
</dbReference>
<evidence type="ECO:0000313" key="7">
    <source>
        <dbReference type="Proteomes" id="UP000585474"/>
    </source>
</evidence>
<dbReference type="Pfam" id="PF02373">
    <property type="entry name" value="JmjC"/>
    <property type="match status" value="1"/>
</dbReference>
<dbReference type="InterPro" id="IPR004198">
    <property type="entry name" value="Znf_C5HC2"/>
</dbReference>
<dbReference type="InterPro" id="IPR003347">
    <property type="entry name" value="JmjC_dom"/>
</dbReference>
<organism evidence="6 7">
    <name type="scientific">Actinidia rufa</name>
    <dbReference type="NCBI Taxonomy" id="165716"/>
    <lineage>
        <taxon>Eukaryota</taxon>
        <taxon>Viridiplantae</taxon>
        <taxon>Streptophyta</taxon>
        <taxon>Embryophyta</taxon>
        <taxon>Tracheophyta</taxon>
        <taxon>Spermatophyta</taxon>
        <taxon>Magnoliopsida</taxon>
        <taxon>eudicotyledons</taxon>
        <taxon>Gunneridae</taxon>
        <taxon>Pentapetalae</taxon>
        <taxon>asterids</taxon>
        <taxon>Ericales</taxon>
        <taxon>Actinidiaceae</taxon>
        <taxon>Actinidia</taxon>
    </lineage>
</organism>
<evidence type="ECO:0000259" key="4">
    <source>
        <dbReference type="PROSITE" id="PS51183"/>
    </source>
</evidence>
<dbReference type="SUPFAM" id="SSF51197">
    <property type="entry name" value="Clavaminate synthase-like"/>
    <property type="match status" value="1"/>
</dbReference>
<dbReference type="PROSITE" id="PS51183">
    <property type="entry name" value="JMJN"/>
    <property type="match status" value="1"/>
</dbReference>
<dbReference type="PANTHER" id="PTHR10694:SF33">
    <property type="entry name" value="LYSINE-SPECIFIC DEMETHYLASE 5"/>
    <property type="match status" value="1"/>
</dbReference>
<name>A0A7J0GYR5_9ERIC</name>
<dbReference type="PROSITE" id="PS51184">
    <property type="entry name" value="JMJC"/>
    <property type="match status" value="1"/>
</dbReference>
<accession>A0A7J0GYR5</accession>
<evidence type="ECO:0000259" key="5">
    <source>
        <dbReference type="PROSITE" id="PS51184"/>
    </source>
</evidence>
<keyword evidence="2" id="KW-0408">Iron</keyword>
<dbReference type="AlphaFoldDB" id="A0A7J0GYR5"/>
<feature type="region of interest" description="Disordered" evidence="3">
    <location>
        <begin position="521"/>
        <end position="551"/>
    </location>
</feature>
<dbReference type="SMART" id="SM00545">
    <property type="entry name" value="JmjN"/>
    <property type="match status" value="1"/>
</dbReference>
<evidence type="ECO:0000313" key="6">
    <source>
        <dbReference type="EMBL" id="GFZ15963.1"/>
    </source>
</evidence>
<dbReference type="Gene3D" id="2.60.120.650">
    <property type="entry name" value="Cupin"/>
    <property type="match status" value="3"/>
</dbReference>
<dbReference type="Pfam" id="PF02375">
    <property type="entry name" value="JmjN"/>
    <property type="match status" value="1"/>
</dbReference>
<dbReference type="Proteomes" id="UP000585474">
    <property type="component" value="Unassembled WGS sequence"/>
</dbReference>
<evidence type="ECO:0000256" key="2">
    <source>
        <dbReference type="ARBA" id="ARBA00023004"/>
    </source>
</evidence>
<dbReference type="SMART" id="SM00558">
    <property type="entry name" value="JmjC"/>
    <property type="match status" value="1"/>
</dbReference>
<sequence length="551" mass="62895">MESAVAPAVVDVTNRKAMRSVKDLKASPSHGTSLSSDSDAECKVEKFDRTDSEWIDKVSECPVYHPSKEEFEDPFDYLQCIAPEASKYGICKIVSPLSSFVPAGRVLKKETRDFKFTTKVQPLRLSDWDINDKVNFFMRGRFYTLPDFENMANKTLPRLSKSTLRLLETAIPGVTDPMLYIGMLFSMFAWHVEDHYLYSINYHHFGAPKTWYGVPGHTAPEFEKVVQHCFNCGEAVNFAIGDWFPFAAKASRRYALLSRMPIVPYEELLCKEAMLLSKSSNQEDNSVVDVKVSFACLMRLHHCARWVLKRLMATLSISLNSQGTNFCSLCKRECYVAHITCNCYSDPICLFHEMECNCQCQSNRILFVRGDKLEMEIVAKNFEREEGILEKVEQQMKCEMELWMQNMIPSIKDEYSPYCEVTPIEDQNCDGSDSEISMITKTSSARAKKRTAKKVMTTKDPEVSDKQGLDRLKRLYLEGRFARRTTVDGKKTMSTQLKTCRRKTNIQVDGEAIVVSGEKYGGLREPSFSKGGKKRAGSTCRVQKTRNKTRK</sequence>
<gene>
    <name evidence="6" type="ORF">Acr_25g0003720</name>
</gene>
<reference evidence="6 7" key="1">
    <citation type="submission" date="2019-07" db="EMBL/GenBank/DDBJ databases">
        <title>De Novo Assembly of kiwifruit Actinidia rufa.</title>
        <authorList>
            <person name="Sugita-Konishi S."/>
            <person name="Sato K."/>
            <person name="Mori E."/>
            <person name="Abe Y."/>
            <person name="Kisaki G."/>
            <person name="Hamano K."/>
            <person name="Suezawa K."/>
            <person name="Otani M."/>
            <person name="Fukuda T."/>
            <person name="Manabe T."/>
            <person name="Gomi K."/>
            <person name="Tabuchi M."/>
            <person name="Akimitsu K."/>
            <person name="Kataoka I."/>
        </authorList>
    </citation>
    <scope>NUCLEOTIDE SEQUENCE [LARGE SCALE GENOMIC DNA]</scope>
    <source>
        <strain evidence="7">cv. Fuchu</strain>
    </source>
</reference>
<dbReference type="GO" id="GO:0032452">
    <property type="term" value="F:histone demethylase activity"/>
    <property type="evidence" value="ECO:0007669"/>
    <property type="project" value="TreeGrafter"/>
</dbReference>
<dbReference type="Pfam" id="PF02928">
    <property type="entry name" value="zf-C5HC2"/>
    <property type="match status" value="1"/>
</dbReference>
<keyword evidence="7" id="KW-1185">Reference proteome</keyword>
<dbReference type="OrthoDB" id="1678912at2759"/>
<comment type="caution">
    <text evidence="6">The sequence shown here is derived from an EMBL/GenBank/DDBJ whole genome shotgun (WGS) entry which is preliminary data.</text>
</comment>